<dbReference type="Pfam" id="PF13360">
    <property type="entry name" value="PQQ_2"/>
    <property type="match status" value="2"/>
</dbReference>
<gene>
    <name evidence="3" type="ORF">POL67_28135</name>
</gene>
<keyword evidence="4" id="KW-1185">Reference proteome</keyword>
<protein>
    <submittedName>
        <fullName evidence="3">PQQ-binding-like beta-propeller repeat protein</fullName>
    </submittedName>
</protein>
<dbReference type="SMART" id="SM00564">
    <property type="entry name" value="PQQ"/>
    <property type="match status" value="6"/>
</dbReference>
<evidence type="ECO:0000313" key="4">
    <source>
        <dbReference type="Proteomes" id="UP001221411"/>
    </source>
</evidence>
<organism evidence="3 4">
    <name type="scientific">Polyangium mundeleinium</name>
    <dbReference type="NCBI Taxonomy" id="2995306"/>
    <lineage>
        <taxon>Bacteria</taxon>
        <taxon>Pseudomonadati</taxon>
        <taxon>Myxococcota</taxon>
        <taxon>Polyangia</taxon>
        <taxon>Polyangiales</taxon>
        <taxon>Polyangiaceae</taxon>
        <taxon>Polyangium</taxon>
    </lineage>
</organism>
<dbReference type="RefSeq" id="WP_271922526.1">
    <property type="nucleotide sequence ID" value="NZ_JAQNDO010000001.1"/>
</dbReference>
<dbReference type="Proteomes" id="UP001221411">
    <property type="component" value="Unassembled WGS sequence"/>
</dbReference>
<reference evidence="3 4" key="1">
    <citation type="submission" date="2022-11" db="EMBL/GenBank/DDBJ databases">
        <title>Minimal conservation of predation-associated metabolite biosynthetic gene clusters underscores biosynthetic potential of Myxococcota including descriptions for ten novel species: Archangium lansinium sp. nov., Myxococcus landrumus sp. nov., Nannocystis bai.</title>
        <authorList>
            <person name="Ahearne A."/>
            <person name="Stevens C."/>
            <person name="Dowd S."/>
        </authorList>
    </citation>
    <scope>NUCLEOTIDE SEQUENCE [LARGE SCALE GENOMIC DNA]</scope>
    <source>
        <strain evidence="3 4">RJM3</strain>
    </source>
</reference>
<dbReference type="EMBL" id="JAQNDO010000001">
    <property type="protein sequence ID" value="MDC0745236.1"/>
    <property type="molecule type" value="Genomic_DNA"/>
</dbReference>
<feature type="domain" description="Pyrrolo-quinoline quinone repeat" evidence="2">
    <location>
        <begin position="124"/>
        <end position="303"/>
    </location>
</feature>
<dbReference type="InterPro" id="IPR018391">
    <property type="entry name" value="PQQ_b-propeller_rpt"/>
</dbReference>
<dbReference type="InterPro" id="IPR015943">
    <property type="entry name" value="WD40/YVTN_repeat-like_dom_sf"/>
</dbReference>
<accession>A0ABT5ETY3</accession>
<dbReference type="PANTHER" id="PTHR34512:SF30">
    <property type="entry name" value="OUTER MEMBRANE PROTEIN ASSEMBLY FACTOR BAMB"/>
    <property type="match status" value="1"/>
</dbReference>
<dbReference type="SUPFAM" id="SSF50998">
    <property type="entry name" value="Quinoprotein alcohol dehydrogenase-like"/>
    <property type="match status" value="2"/>
</dbReference>
<name>A0ABT5ETY3_9BACT</name>
<evidence type="ECO:0000313" key="3">
    <source>
        <dbReference type="EMBL" id="MDC0745236.1"/>
    </source>
</evidence>
<feature type="domain" description="Pyrrolo-quinoline quinone repeat" evidence="2">
    <location>
        <begin position="332"/>
        <end position="398"/>
    </location>
</feature>
<dbReference type="PANTHER" id="PTHR34512">
    <property type="entry name" value="CELL SURFACE PROTEIN"/>
    <property type="match status" value="1"/>
</dbReference>
<dbReference type="InterPro" id="IPR002372">
    <property type="entry name" value="PQQ_rpt_dom"/>
</dbReference>
<dbReference type="Gene3D" id="2.130.10.10">
    <property type="entry name" value="YVTN repeat-like/Quinoprotein amine dehydrogenase"/>
    <property type="match status" value="1"/>
</dbReference>
<evidence type="ECO:0000259" key="2">
    <source>
        <dbReference type="Pfam" id="PF13360"/>
    </source>
</evidence>
<comment type="caution">
    <text evidence="3">The sequence shown here is derived from an EMBL/GenBank/DDBJ whole genome shotgun (WGS) entry which is preliminary data.</text>
</comment>
<dbReference type="InterPro" id="IPR011047">
    <property type="entry name" value="Quinoprotein_ADH-like_sf"/>
</dbReference>
<evidence type="ECO:0000256" key="1">
    <source>
        <dbReference type="SAM" id="MobiDB-lite"/>
    </source>
</evidence>
<feature type="region of interest" description="Disordered" evidence="1">
    <location>
        <begin position="317"/>
        <end position="339"/>
    </location>
</feature>
<sequence length="459" mass="48313">MIEGRVRAPVAISRGVLAAAAALALPLFGCESLSIPATPQVPTWLHHPGGTLSITYRRPLTAESRQQAEVYERGQPAIDVAGRRVFVPSSDNGLYALRVEDGSTIWRFETMGPVQSEPLFDAVEDVVYFGSNDGAVYKVNATNGRMLWRFATNAEVGRKPVLRNGVLYITNANDTLIAMNAATGALKWHQHRTPAFGMESAGYAGPALGRDKVYTAYSDGVVLAYDLEDGSEQWPAVDLAAEAEQQTGGDTPRYLDVDTTPLVARITSGEVVFVGSYAGGVYALDAENGTRAWVNEKAVGVTELVLWEQPAHAPRTGPLVNARGLGSDEPSSAPKPPSVPGQRILFAASGITGLWALDPNDGRTLWRRNLPEGGITAPVPVAGALLVGTTRYGLFLFSPVTGGLIDGILPGGSFAMTPAAFGVRAFVVGNGGSFLSVLVTPPAPAPADTTMSWLGGKGG</sequence>
<proteinExistence type="predicted"/>